<proteinExistence type="inferred from homology"/>
<dbReference type="PANTHER" id="PTHR43140:SF1">
    <property type="entry name" value="TYPE I RESTRICTION ENZYME ECOKI SPECIFICITY SUBUNIT"/>
    <property type="match status" value="1"/>
</dbReference>
<dbReference type="PANTHER" id="PTHR43140">
    <property type="entry name" value="TYPE-1 RESTRICTION ENZYME ECOKI SPECIFICITY PROTEIN"/>
    <property type="match status" value="1"/>
</dbReference>
<keyword evidence="5" id="KW-0540">Nuclease</keyword>
<dbReference type="InterPro" id="IPR051212">
    <property type="entry name" value="Type-I_RE_S_subunit"/>
</dbReference>
<evidence type="ECO:0000256" key="2">
    <source>
        <dbReference type="ARBA" id="ARBA00022747"/>
    </source>
</evidence>
<keyword evidence="6" id="KW-1185">Reference proteome</keyword>
<dbReference type="SUPFAM" id="SSF116734">
    <property type="entry name" value="DNA methylase specificity domain"/>
    <property type="match status" value="2"/>
</dbReference>
<dbReference type="Pfam" id="PF01420">
    <property type="entry name" value="Methylase_S"/>
    <property type="match status" value="2"/>
</dbReference>
<name>A0A2N7VEI5_9BURK</name>
<evidence type="ECO:0000256" key="3">
    <source>
        <dbReference type="ARBA" id="ARBA00023125"/>
    </source>
</evidence>
<reference evidence="5 6" key="1">
    <citation type="submission" date="2018-01" db="EMBL/GenBank/DDBJ databases">
        <title>Whole genome analyses suggest that Burkholderia sensu lato contains two further novel genera in the rhizoxinica-symbiotica group Mycetohabitans gen. nov., and Trinickia gen. nov.: implications for the evolution of diazotrophy and nodulation in the Burkholderiaceae.</title>
        <authorList>
            <person name="Estrada-de los Santos P."/>
            <person name="Palmer M."/>
            <person name="Chavez-Ramirez B."/>
            <person name="Beukes C."/>
            <person name="Steenkamp E.T."/>
            <person name="Hirsch A.M."/>
            <person name="Manyaka P."/>
            <person name="Maluk M."/>
            <person name="Lafos M."/>
            <person name="Crook M."/>
            <person name="Gross E."/>
            <person name="Simon M.F."/>
            <person name="Bueno dos Reis Junior F."/>
            <person name="Poole P.S."/>
            <person name="Venter S.N."/>
            <person name="James E.K."/>
        </authorList>
    </citation>
    <scope>NUCLEOTIDE SEQUENCE [LARGE SCALE GENOMIC DNA]</scope>
    <source>
        <strain evidence="5 6">GIMN1.004</strain>
    </source>
</reference>
<keyword evidence="3" id="KW-0238">DNA-binding</keyword>
<dbReference type="OrthoDB" id="5298944at2"/>
<dbReference type="GO" id="GO:0003677">
    <property type="term" value="F:DNA binding"/>
    <property type="evidence" value="ECO:0007669"/>
    <property type="project" value="UniProtKB-KW"/>
</dbReference>
<dbReference type="GO" id="GO:0009307">
    <property type="term" value="P:DNA restriction-modification system"/>
    <property type="evidence" value="ECO:0007669"/>
    <property type="project" value="UniProtKB-KW"/>
</dbReference>
<evidence type="ECO:0000259" key="4">
    <source>
        <dbReference type="Pfam" id="PF01420"/>
    </source>
</evidence>
<sequence>MNLRDGFEMLATAPHGITRLRELILSLAVQGRLTDRNALDEPPSRLVDRINSERDLLVEAGRLKRGGLPSQVSDEDKPFSLPDGWQWTRLGSLALQITDGTHHTPKYLSAGVPFISVKDLDGRTVNFNNCKFISEDEHALINRRCNPERGDVLICRIGTLGRPTIVDTDISFSVFVSVGLIKLPKSVDISTFLHLALRSPVLTDQYERIKAGGSHTVKLNLGDIPQLLIPLPPIEEQARIVAKVDELMRLCDELETRGRLEAEQHAQLTTTLFDALAASESSHALAENWTRVAAHFDLLLDRPEAVDALERIIMHLAVRGLLVPQDPTDDAVDSLLEQVRTRKEELVAEGKAKREKPMPAIEEQETPFALPAGWKWIRLGQLLSKLGAGSTPLGGKDVYVASGVKFLRSQNVWNEGLHLEGVAFITPETHARMAGTVVLPDDILFNITGASIGRCAVVPGEFDEANVSQHVAIVRPLVNDITSYLHLVLISPHVQQTVMDVQVGVSREGLSMSKLSQFVIPLPPLAEQSRIVARVEELRRLCADLRERLTARQRCQARFSEALVEQATLTVPLMEDTDGLAAAA</sequence>
<dbReference type="CDD" id="cd17256">
    <property type="entry name" value="RMtype1_S_EcoJA65PI-TRD1-CR1_like"/>
    <property type="match status" value="1"/>
</dbReference>
<keyword evidence="2" id="KW-0680">Restriction system</keyword>
<dbReference type="GO" id="GO:0004519">
    <property type="term" value="F:endonuclease activity"/>
    <property type="evidence" value="ECO:0007669"/>
    <property type="project" value="UniProtKB-KW"/>
</dbReference>
<keyword evidence="5" id="KW-0255">Endonuclease</keyword>
<dbReference type="Proteomes" id="UP000235616">
    <property type="component" value="Unassembled WGS sequence"/>
</dbReference>
<accession>A0A2N7VEI5</accession>
<gene>
    <name evidence="5" type="ORF">C0Z18_26375</name>
</gene>
<dbReference type="RefSeq" id="WP_102648420.1">
    <property type="nucleotide sequence ID" value="NZ_PNYA01000030.1"/>
</dbReference>
<feature type="domain" description="Type I restriction modification DNA specificity" evidence="4">
    <location>
        <begin position="373"/>
        <end position="549"/>
    </location>
</feature>
<comment type="caution">
    <text evidence="5">The sequence shown here is derived from an EMBL/GenBank/DDBJ whole genome shotgun (WGS) entry which is preliminary data.</text>
</comment>
<evidence type="ECO:0000256" key="1">
    <source>
        <dbReference type="ARBA" id="ARBA00010923"/>
    </source>
</evidence>
<keyword evidence="5" id="KW-0378">Hydrolase</keyword>
<organism evidence="5 6">
    <name type="scientific">Trinickia dabaoshanensis</name>
    <dbReference type="NCBI Taxonomy" id="564714"/>
    <lineage>
        <taxon>Bacteria</taxon>
        <taxon>Pseudomonadati</taxon>
        <taxon>Pseudomonadota</taxon>
        <taxon>Betaproteobacteria</taxon>
        <taxon>Burkholderiales</taxon>
        <taxon>Burkholderiaceae</taxon>
        <taxon>Trinickia</taxon>
    </lineage>
</organism>
<dbReference type="AlphaFoldDB" id="A0A2N7VEI5"/>
<dbReference type="Gene3D" id="3.90.220.20">
    <property type="entry name" value="DNA methylase specificity domains"/>
    <property type="match status" value="2"/>
</dbReference>
<feature type="domain" description="Type I restriction modification DNA specificity" evidence="4">
    <location>
        <begin position="82"/>
        <end position="260"/>
    </location>
</feature>
<comment type="similarity">
    <text evidence="1">Belongs to the type-I restriction system S methylase family.</text>
</comment>
<dbReference type="CDD" id="cd17246">
    <property type="entry name" value="RMtype1_S_SonII-TRD2-CR2_like"/>
    <property type="match status" value="1"/>
</dbReference>
<evidence type="ECO:0000313" key="5">
    <source>
        <dbReference type="EMBL" id="PMS15557.1"/>
    </source>
</evidence>
<dbReference type="EMBL" id="PNYA01000030">
    <property type="protein sequence ID" value="PMS15557.1"/>
    <property type="molecule type" value="Genomic_DNA"/>
</dbReference>
<evidence type="ECO:0000313" key="6">
    <source>
        <dbReference type="Proteomes" id="UP000235616"/>
    </source>
</evidence>
<dbReference type="InterPro" id="IPR000055">
    <property type="entry name" value="Restrct_endonuc_typeI_TRD"/>
</dbReference>
<protein>
    <submittedName>
        <fullName evidence="5">Type I restriction endonuclease subunit S</fullName>
    </submittedName>
</protein>
<dbReference type="InterPro" id="IPR044946">
    <property type="entry name" value="Restrct_endonuc_typeI_TRD_sf"/>
</dbReference>